<reference evidence="2 3" key="1">
    <citation type="submission" date="2016-06" db="EMBL/GenBank/DDBJ databases">
        <title>Evolution of pathogenesis and genome organization in the Tremellales.</title>
        <authorList>
            <person name="Cuomo C."/>
            <person name="Litvintseva A."/>
            <person name="Heitman J."/>
            <person name="Chen Y."/>
            <person name="Sun S."/>
            <person name="Springer D."/>
            <person name="Dromer F."/>
            <person name="Young S."/>
            <person name="Zeng Q."/>
            <person name="Chapman S."/>
            <person name="Gujja S."/>
            <person name="Saif S."/>
            <person name="Birren B."/>
        </authorList>
    </citation>
    <scope>NUCLEOTIDE SEQUENCE [LARGE SCALE GENOMIC DNA]</scope>
    <source>
        <strain evidence="2 3">ATCC 28783</strain>
    </source>
</reference>
<protein>
    <submittedName>
        <fullName evidence="2">Uncharacterized protein</fullName>
    </submittedName>
</protein>
<dbReference type="EMBL" id="SDIL01000070">
    <property type="protein sequence ID" value="RXK37393.1"/>
    <property type="molecule type" value="Genomic_DNA"/>
</dbReference>
<feature type="region of interest" description="Disordered" evidence="1">
    <location>
        <begin position="1"/>
        <end position="30"/>
    </location>
</feature>
<sequence>MTGDGGPRSSADQANSAHGDGNFNFPHERIAALAARDMEDIRNSDVPTGSVPPSSPYPVHHAVASVTQAMRTLTASTSPGTVCPSSEGHVPNFEDAIKAAFSVDKVPHHGA</sequence>
<dbReference type="AlphaFoldDB" id="A0A4Q1BIB2"/>
<gene>
    <name evidence="2" type="ORF">M231_05380</name>
</gene>
<dbReference type="Proteomes" id="UP000289152">
    <property type="component" value="Unassembled WGS sequence"/>
</dbReference>
<dbReference type="VEuPathDB" id="FungiDB:TREMEDRAFT_59237"/>
<evidence type="ECO:0000256" key="1">
    <source>
        <dbReference type="SAM" id="MobiDB-lite"/>
    </source>
</evidence>
<proteinExistence type="predicted"/>
<accession>A0A4Q1BIB2</accession>
<organism evidence="2 3">
    <name type="scientific">Tremella mesenterica</name>
    <name type="common">Jelly fungus</name>
    <dbReference type="NCBI Taxonomy" id="5217"/>
    <lineage>
        <taxon>Eukaryota</taxon>
        <taxon>Fungi</taxon>
        <taxon>Dikarya</taxon>
        <taxon>Basidiomycota</taxon>
        <taxon>Agaricomycotina</taxon>
        <taxon>Tremellomycetes</taxon>
        <taxon>Tremellales</taxon>
        <taxon>Tremellaceae</taxon>
        <taxon>Tremella</taxon>
    </lineage>
</organism>
<keyword evidence="3" id="KW-1185">Reference proteome</keyword>
<dbReference type="InParanoid" id="A0A4Q1BIB2"/>
<comment type="caution">
    <text evidence="2">The sequence shown here is derived from an EMBL/GenBank/DDBJ whole genome shotgun (WGS) entry which is preliminary data.</text>
</comment>
<evidence type="ECO:0000313" key="3">
    <source>
        <dbReference type="Proteomes" id="UP000289152"/>
    </source>
</evidence>
<name>A0A4Q1BIB2_TREME</name>
<evidence type="ECO:0000313" key="2">
    <source>
        <dbReference type="EMBL" id="RXK37393.1"/>
    </source>
</evidence>